<evidence type="ECO:0000256" key="1">
    <source>
        <dbReference type="ARBA" id="ARBA00022999"/>
    </source>
</evidence>
<feature type="domain" description="SH2" evidence="4">
    <location>
        <begin position="426"/>
        <end position="521"/>
    </location>
</feature>
<evidence type="ECO:0000313" key="6">
    <source>
        <dbReference type="EMBL" id="CAF3528445.1"/>
    </source>
</evidence>
<feature type="compositionally biased region" description="Low complexity" evidence="3">
    <location>
        <begin position="222"/>
        <end position="260"/>
    </location>
</feature>
<dbReference type="InterPro" id="IPR051846">
    <property type="entry name" value="SH2_domain_adapters"/>
</dbReference>
<dbReference type="EMBL" id="CAJNOQ010000060">
    <property type="protein sequence ID" value="CAF0749175.1"/>
    <property type="molecule type" value="Genomic_DNA"/>
</dbReference>
<feature type="region of interest" description="Disordered" evidence="3">
    <location>
        <begin position="57"/>
        <end position="88"/>
    </location>
</feature>
<accession>A0A813PE35</accession>
<proteinExistence type="predicted"/>
<reference evidence="5" key="1">
    <citation type="submission" date="2021-02" db="EMBL/GenBank/DDBJ databases">
        <authorList>
            <person name="Nowell W R."/>
        </authorList>
    </citation>
    <scope>NUCLEOTIDE SEQUENCE</scope>
</reference>
<name>A0A813PE35_9BILA</name>
<dbReference type="InterPro" id="IPR036860">
    <property type="entry name" value="SH2_dom_sf"/>
</dbReference>
<evidence type="ECO:0000259" key="4">
    <source>
        <dbReference type="PROSITE" id="PS50001"/>
    </source>
</evidence>
<gene>
    <name evidence="5" type="ORF">GPM918_LOCUS724</name>
    <name evidence="6" type="ORF">SRO942_LOCUS725</name>
</gene>
<feature type="compositionally biased region" description="Polar residues" evidence="3">
    <location>
        <begin position="64"/>
        <end position="88"/>
    </location>
</feature>
<dbReference type="Pfam" id="PF00017">
    <property type="entry name" value="SH2"/>
    <property type="match status" value="1"/>
</dbReference>
<dbReference type="EMBL" id="CAJOBC010000060">
    <property type="protein sequence ID" value="CAF3528445.1"/>
    <property type="molecule type" value="Genomic_DNA"/>
</dbReference>
<dbReference type="PROSITE" id="PS50001">
    <property type="entry name" value="SH2"/>
    <property type="match status" value="1"/>
</dbReference>
<dbReference type="OrthoDB" id="5914531at2759"/>
<comment type="caution">
    <text evidence="5">The sequence shown here is derived from an EMBL/GenBank/DDBJ whole genome shotgun (WGS) entry which is preliminary data.</text>
</comment>
<evidence type="ECO:0000313" key="5">
    <source>
        <dbReference type="EMBL" id="CAF0749175.1"/>
    </source>
</evidence>
<dbReference type="GO" id="GO:0001784">
    <property type="term" value="F:phosphotyrosine residue binding"/>
    <property type="evidence" value="ECO:0007669"/>
    <property type="project" value="TreeGrafter"/>
</dbReference>
<dbReference type="AlphaFoldDB" id="A0A813PE35"/>
<dbReference type="Gene3D" id="3.30.505.10">
    <property type="entry name" value="SH2 domain"/>
    <property type="match status" value="1"/>
</dbReference>
<protein>
    <recommendedName>
        <fullName evidence="4">SH2 domain-containing protein</fullName>
    </recommendedName>
</protein>
<evidence type="ECO:0000256" key="2">
    <source>
        <dbReference type="PROSITE-ProRule" id="PRU00191"/>
    </source>
</evidence>
<keyword evidence="1 2" id="KW-0727">SH2 domain</keyword>
<dbReference type="PANTHER" id="PTHR15127">
    <property type="entry name" value="HEAVYWEIGHT, ISOFORM A"/>
    <property type="match status" value="1"/>
</dbReference>
<dbReference type="Proteomes" id="UP000681722">
    <property type="component" value="Unassembled WGS sequence"/>
</dbReference>
<dbReference type="PANTHER" id="PTHR15127:SF32">
    <property type="entry name" value="HEAVYWEIGHT, ISOFORM A"/>
    <property type="match status" value="1"/>
</dbReference>
<feature type="region of interest" description="Disordered" evidence="3">
    <location>
        <begin position="222"/>
        <end position="263"/>
    </location>
</feature>
<dbReference type="SMART" id="SM00252">
    <property type="entry name" value="SH2"/>
    <property type="match status" value="1"/>
</dbReference>
<dbReference type="PRINTS" id="PR00401">
    <property type="entry name" value="SH2DOMAIN"/>
</dbReference>
<evidence type="ECO:0000313" key="7">
    <source>
        <dbReference type="Proteomes" id="UP000663829"/>
    </source>
</evidence>
<sequence length="530" mass="59074">MHQDCIRIPPLSMSTTVAQPVINSRIFSKHPTAEEPVSYCAPWDLKSQEEKLKLLTNNQQQKQSTPSSPAHTNLITRNLSNESSPSTFRQQNIIETKQQLQPMSLSANALLHPETSNLSLSINNSNNFYRTRSARTSKNSFHIQTQPPIPPLPPGGLKSTCYYGPGTEIDPSLKKIAFCLNAHALRCTDTSRSFMFSGSTDKPQQHQPLTVKIENCLVIENKQQQQSPLQSKSNTSTLSTTSSISPLPNRSSSSNDSFPNKIQTTTVNGPLSFEEALSKFKRLSSTRSTISSSSSLKHDQQSRINNNEISYERPWDAMQTSLIGSLSSPSTTAITSGLLGKNVLHIENNLKLKRGTSSPPPQIVPVVRTPYTMGKCCNINNVHQADTIVETNKLSFRGRCSSPSLIIKATENNAVDKELPIDRYFWYHYSLPRRKAETLLYNRPCGSFLVRQSESGNKDDYSLSIRTINGCVHMRICSNNGVYILGQCSHPFPTVPRMIEYYSQCEVPIKGVQHVKLADPVFRSTENDLL</sequence>
<organism evidence="5 7">
    <name type="scientific">Didymodactylos carnosus</name>
    <dbReference type="NCBI Taxonomy" id="1234261"/>
    <lineage>
        <taxon>Eukaryota</taxon>
        <taxon>Metazoa</taxon>
        <taxon>Spiralia</taxon>
        <taxon>Gnathifera</taxon>
        <taxon>Rotifera</taxon>
        <taxon>Eurotatoria</taxon>
        <taxon>Bdelloidea</taxon>
        <taxon>Philodinida</taxon>
        <taxon>Philodinidae</taxon>
        <taxon>Didymodactylos</taxon>
    </lineage>
</organism>
<dbReference type="Proteomes" id="UP000663829">
    <property type="component" value="Unassembled WGS sequence"/>
</dbReference>
<dbReference type="SUPFAM" id="SSF55550">
    <property type="entry name" value="SH2 domain"/>
    <property type="match status" value="1"/>
</dbReference>
<keyword evidence="7" id="KW-1185">Reference proteome</keyword>
<evidence type="ECO:0000256" key="3">
    <source>
        <dbReference type="SAM" id="MobiDB-lite"/>
    </source>
</evidence>
<dbReference type="InterPro" id="IPR000980">
    <property type="entry name" value="SH2"/>
</dbReference>